<gene>
    <name evidence="1" type="ORF">SAMN05660349_02307</name>
</gene>
<dbReference type="EMBL" id="FUYQ01000017">
    <property type="protein sequence ID" value="SKB68025.1"/>
    <property type="molecule type" value="Genomic_DNA"/>
</dbReference>
<evidence type="ECO:0000313" key="2">
    <source>
        <dbReference type="Proteomes" id="UP000190852"/>
    </source>
</evidence>
<proteinExistence type="predicted"/>
<organism evidence="1 2">
    <name type="scientific">Parabacteroides chartae</name>
    <dbReference type="NCBI Taxonomy" id="1037355"/>
    <lineage>
        <taxon>Bacteria</taxon>
        <taxon>Pseudomonadati</taxon>
        <taxon>Bacteroidota</taxon>
        <taxon>Bacteroidia</taxon>
        <taxon>Bacteroidales</taxon>
        <taxon>Tannerellaceae</taxon>
        <taxon>Parabacteroides</taxon>
    </lineage>
</organism>
<protein>
    <submittedName>
        <fullName evidence="1">Uncharacterized protein</fullName>
    </submittedName>
</protein>
<name>A0A1T5D8M4_9BACT</name>
<accession>A0A1T5D8M4</accession>
<dbReference type="Proteomes" id="UP000190852">
    <property type="component" value="Unassembled WGS sequence"/>
</dbReference>
<keyword evidence="2" id="KW-1185">Reference proteome</keyword>
<reference evidence="2" key="1">
    <citation type="submission" date="2017-02" db="EMBL/GenBank/DDBJ databases">
        <authorList>
            <person name="Varghese N."/>
            <person name="Submissions S."/>
        </authorList>
    </citation>
    <scope>NUCLEOTIDE SEQUENCE [LARGE SCALE GENOMIC DNA]</scope>
    <source>
        <strain evidence="2">DSM 24967</strain>
    </source>
</reference>
<sequence length="228" mass="26761">MKGMQIYTRYMNRKVAIIVFSFCVSIVYFGCMPAKKYTETFRFNNKCQCDSILIESNQFLIDNDSSLYSIFKKAPFDYSLFIDTGFVTINNRKYYYLMAGLDIDTIGLLNISNDKYLYKRNRNEAGVLLFDFNSKIGNSWMINREGFFKSYNIVLNEIKYNSYIGDSVYCFTLDYKGPKFSNGYYFVRFEVSKYYGITSFSFDNGIDCLYSLPQRMSSVQTLSHSKER</sequence>
<dbReference type="AlphaFoldDB" id="A0A1T5D8M4"/>
<evidence type="ECO:0000313" key="1">
    <source>
        <dbReference type="EMBL" id="SKB68025.1"/>
    </source>
</evidence>